<accession>A0AAX6MPY3</accession>
<proteinExistence type="predicted"/>
<sequence length="235" mass="24973">MSGILGSQSDSTCNTHNALRNISQYACGVTFTFKSNADPPPDMHYGVVSLQKCCDKANRPVMRIPGNTGCEIQFCELPDTTTTVTKTVNYAYATGSGTAAATPPPYVTEEVQGGPPKDVESCMYFVYERDVPENIAKDIAYASNWCIVRMYDDELPESEVSAAVTASPAPPSWTAAAMDPFDIYFSTKSAAEASATAASKSTSDGSKRYSEQSTLAGVRIWAVVGLATLGLVAAL</sequence>
<comment type="caution">
    <text evidence="1">The sequence shown here is derived from an EMBL/GenBank/DDBJ whole genome shotgun (WGS) entry which is preliminary data.</text>
</comment>
<dbReference type="EMBL" id="JBANMG010000004">
    <property type="protein sequence ID" value="KAK6954546.1"/>
    <property type="molecule type" value="Genomic_DNA"/>
</dbReference>
<keyword evidence="2" id="KW-1185">Reference proteome</keyword>
<evidence type="ECO:0008006" key="3">
    <source>
        <dbReference type="Google" id="ProtNLM"/>
    </source>
</evidence>
<evidence type="ECO:0000313" key="1">
    <source>
        <dbReference type="EMBL" id="KAK6954546.1"/>
    </source>
</evidence>
<gene>
    <name evidence="1" type="ORF">Daesc_004513</name>
</gene>
<evidence type="ECO:0000313" key="2">
    <source>
        <dbReference type="Proteomes" id="UP001369815"/>
    </source>
</evidence>
<protein>
    <recommendedName>
        <fullName evidence="3">SAG family member</fullName>
    </recommendedName>
</protein>
<organism evidence="1 2">
    <name type="scientific">Daldinia eschscholtzii</name>
    <dbReference type="NCBI Taxonomy" id="292717"/>
    <lineage>
        <taxon>Eukaryota</taxon>
        <taxon>Fungi</taxon>
        <taxon>Dikarya</taxon>
        <taxon>Ascomycota</taxon>
        <taxon>Pezizomycotina</taxon>
        <taxon>Sordariomycetes</taxon>
        <taxon>Xylariomycetidae</taxon>
        <taxon>Xylariales</taxon>
        <taxon>Hypoxylaceae</taxon>
        <taxon>Daldinia</taxon>
    </lineage>
</organism>
<dbReference type="Proteomes" id="UP001369815">
    <property type="component" value="Unassembled WGS sequence"/>
</dbReference>
<name>A0AAX6MPY3_9PEZI</name>
<reference evidence="1 2" key="1">
    <citation type="journal article" date="2024" name="Front Chem Biol">
        <title>Unveiling the potential of Daldinia eschscholtzii MFLUCC 19-0629 through bioactivity and bioinformatics studies for enhanced sustainable agriculture production.</title>
        <authorList>
            <person name="Brooks S."/>
            <person name="Weaver J.A."/>
            <person name="Klomchit A."/>
            <person name="Alharthi S.A."/>
            <person name="Onlamun T."/>
            <person name="Nurani R."/>
            <person name="Vong T.K."/>
            <person name="Alberti F."/>
            <person name="Greco C."/>
        </authorList>
    </citation>
    <scope>NUCLEOTIDE SEQUENCE [LARGE SCALE GENOMIC DNA]</scope>
    <source>
        <strain evidence="1">MFLUCC 19-0629</strain>
    </source>
</reference>
<dbReference type="AlphaFoldDB" id="A0AAX6MPY3"/>